<dbReference type="AlphaFoldDB" id="A0A7S2RW28"/>
<evidence type="ECO:0000256" key="1">
    <source>
        <dbReference type="SAM" id="SignalP"/>
    </source>
</evidence>
<feature type="chain" id="PRO_5030723114" description="ARMET N-terminal domain-containing protein" evidence="1">
    <location>
        <begin position="23"/>
        <end position="173"/>
    </location>
</feature>
<evidence type="ECO:0000313" key="3">
    <source>
        <dbReference type="EMBL" id="CAD9682306.1"/>
    </source>
</evidence>
<reference evidence="3" key="1">
    <citation type="submission" date="2021-01" db="EMBL/GenBank/DDBJ databases">
        <authorList>
            <person name="Corre E."/>
            <person name="Pelletier E."/>
            <person name="Niang G."/>
            <person name="Scheremetjew M."/>
            <person name="Finn R."/>
            <person name="Kale V."/>
            <person name="Holt S."/>
            <person name="Cochrane G."/>
            <person name="Meng A."/>
            <person name="Brown T."/>
            <person name="Cohen L."/>
        </authorList>
    </citation>
    <scope>NUCLEOTIDE SEQUENCE</scope>
    <source>
        <strain evidence="3">CCMP1243</strain>
    </source>
</reference>
<name>A0A7S2RW28_9STRA</name>
<protein>
    <recommendedName>
        <fullName evidence="2">ARMET N-terminal domain-containing protein</fullName>
    </recommendedName>
</protein>
<accession>A0A7S2RW28</accession>
<dbReference type="Gene3D" id="1.10.225.10">
    <property type="entry name" value="Saposin-like"/>
    <property type="match status" value="1"/>
</dbReference>
<gene>
    <name evidence="3" type="ORF">RMAR1173_LOCUS8562</name>
</gene>
<feature type="signal peptide" evidence="1">
    <location>
        <begin position="1"/>
        <end position="22"/>
    </location>
</feature>
<sequence>MGLLAAPVRLLVLASLWAQAACGDCPVCESMVENIRTTIKELKAESPSQGTKGTSESTALEAIRLLCDNQVYLETAERKFCYYLDPLQQAAARALKLNMPKAKICAKLNRENPDICSLAQIEPRGASDVLEAQIESRNNNDPFATIDMSIVANLTAVERQEVEYFWKQGIVLY</sequence>
<evidence type="ECO:0000259" key="2">
    <source>
        <dbReference type="Pfam" id="PF20145"/>
    </source>
</evidence>
<dbReference type="EMBL" id="HBHJ01013127">
    <property type="protein sequence ID" value="CAD9682306.1"/>
    <property type="molecule type" value="Transcribed_RNA"/>
</dbReference>
<feature type="domain" description="ARMET N-terminal" evidence="2">
    <location>
        <begin position="24"/>
        <end position="118"/>
    </location>
</feature>
<organism evidence="3">
    <name type="scientific">Rhizochromulina marina</name>
    <dbReference type="NCBI Taxonomy" id="1034831"/>
    <lineage>
        <taxon>Eukaryota</taxon>
        <taxon>Sar</taxon>
        <taxon>Stramenopiles</taxon>
        <taxon>Ochrophyta</taxon>
        <taxon>Dictyochophyceae</taxon>
        <taxon>Rhizochromulinales</taxon>
        <taxon>Rhizochromulina</taxon>
    </lineage>
</organism>
<keyword evidence="1" id="KW-0732">Signal</keyword>
<proteinExistence type="predicted"/>
<dbReference type="Pfam" id="PF20145">
    <property type="entry name" value="ARMET_N"/>
    <property type="match status" value="1"/>
</dbReference>
<dbReference type="InterPro" id="IPR045332">
    <property type="entry name" value="ARMET_N"/>
</dbReference>